<dbReference type="CDD" id="cd22579">
    <property type="entry name" value="MPEG1_P2"/>
    <property type="match status" value="1"/>
</dbReference>
<dbReference type="PANTHER" id="PTHR31463">
    <property type="entry name" value="MACROPHAGE-EXPRESSED GENE 1 PROTEIN"/>
    <property type="match status" value="1"/>
</dbReference>
<dbReference type="GO" id="GO:0030670">
    <property type="term" value="C:phagocytic vesicle membrane"/>
    <property type="evidence" value="ECO:0007669"/>
    <property type="project" value="UniProtKB-SubCell"/>
</dbReference>
<keyword evidence="7" id="KW-1185">Reference proteome</keyword>
<dbReference type="Proteomes" id="UP000596742">
    <property type="component" value="Unassembled WGS sequence"/>
</dbReference>
<dbReference type="AlphaFoldDB" id="A0A8B6FM88"/>
<protein>
    <recommendedName>
        <fullName evidence="4">MACPF domain-containing protein</fullName>
    </recommendedName>
</protein>
<comment type="caution">
    <text evidence="6">The sequence shown here is derived from an EMBL/GenBank/DDBJ whole genome shotgun (WGS) entry which is preliminary data.</text>
</comment>
<dbReference type="OrthoDB" id="5950457at2759"/>
<gene>
    <name evidence="5" type="ORF">MGAL_10B029185</name>
    <name evidence="6" type="ORF">MGAL_10B034365</name>
</gene>
<evidence type="ECO:0000256" key="1">
    <source>
        <dbReference type="SAM" id="MobiDB-lite"/>
    </source>
</evidence>
<feature type="domain" description="MACPF" evidence="4">
    <location>
        <begin position="29"/>
        <end position="356"/>
    </location>
</feature>
<feature type="region of interest" description="Disordered" evidence="1">
    <location>
        <begin position="720"/>
        <end position="743"/>
    </location>
</feature>
<dbReference type="GO" id="GO:0002250">
    <property type="term" value="P:adaptive immune response"/>
    <property type="evidence" value="ECO:0007669"/>
    <property type="project" value="UniProtKB-KW"/>
</dbReference>
<keyword evidence="3" id="KW-0732">Signal</keyword>
<dbReference type="SMART" id="SM00457">
    <property type="entry name" value="MACPF"/>
    <property type="match status" value="1"/>
</dbReference>
<evidence type="ECO:0000313" key="6">
    <source>
        <dbReference type="EMBL" id="VDI52306.1"/>
    </source>
</evidence>
<feature type="region of interest" description="Disordered" evidence="1">
    <location>
        <begin position="652"/>
        <end position="671"/>
    </location>
</feature>
<dbReference type="EMBL" id="UYJE01005996">
    <property type="protein sequence ID" value="VDI42291.1"/>
    <property type="molecule type" value="Genomic_DNA"/>
</dbReference>
<dbReference type="InterPro" id="IPR020864">
    <property type="entry name" value="MACPF"/>
</dbReference>
<evidence type="ECO:0000313" key="7">
    <source>
        <dbReference type="Proteomes" id="UP000596742"/>
    </source>
</evidence>
<keyword evidence="2" id="KW-0472">Membrane</keyword>
<keyword evidence="2" id="KW-0812">Transmembrane</keyword>
<sequence length="743" mass="82125">MAGRKGNFLVLILWMLDLAIATQESRTDSIPAGDPRRCYSILNDKNLIRYESLPGNGWDNLMNKDAGIVVNFNFSKCKTTDDGRYIVPDTIYTIPIKSSRVETYAELFDHWTNYTSTTSRSINVGAGLTLTHFGISGKFSSESESIKSHQVDDKSTTTRVQVRYVRYTAKLQPDTPLHPTFKSRLLSIAAHIQLNNTNMATYESELLVRDFGTHVVTSVDAGAALVQVDEIKSTFSRDYSSSKSKISASASASFFSVFKISSSYAHQTTKEMIDQYLGNRSHSRVETYGGPIFQPVNFSLNDWGDKIGDDLVPLDRAGDPLFFLITPYSLPELPNSVVYKLIQSVKTAIEMYYKFNIYRGCTNTDSPNFSFQANVDDGTCKAPSTNFTFGGVYQKCNRNGGLSRNLCSGLDQKNPLTGDYSCPPNYEAVLIQESTRSSSESVHKCHRCWLFAHCCNDHTVYGSATYSAYWCVARGSVPEQSGFLFGGLYTNTVSNPVTRSRQCPLYFYPLNIGNDMKVCVSDDYELGYEFSVPFAGFYSCRSGNPLMIGSKSDSKSNSLKSTHTLDSYLTLSGSGQWPKGCPNGYSQHLATVENSCEINYCVKADAFSPRGLPPVRQPPFMEIPAEGFTDSSSYSISDDGLIWKIMTPEEADTSKSASTSSSDSESSENPGLSKGVVAGISIIATIACIVAASAIIVKYRKYKSLYRPLKMSAPLYREKTTNSPSRVQYGSQNEHQTEILVET</sequence>
<evidence type="ECO:0000256" key="2">
    <source>
        <dbReference type="SAM" id="Phobius"/>
    </source>
</evidence>
<name>A0A8B6FM88_MYTGA</name>
<dbReference type="GO" id="GO:0045087">
    <property type="term" value="P:innate immune response"/>
    <property type="evidence" value="ECO:0007669"/>
    <property type="project" value="UniProtKB-KW"/>
</dbReference>
<dbReference type="Pfam" id="PF01823">
    <property type="entry name" value="MACPF"/>
    <property type="match status" value="1"/>
</dbReference>
<feature type="signal peptide" evidence="3">
    <location>
        <begin position="1"/>
        <end position="21"/>
    </location>
</feature>
<feature type="compositionally biased region" description="Polar residues" evidence="1">
    <location>
        <begin position="721"/>
        <end position="734"/>
    </location>
</feature>
<dbReference type="PANTHER" id="PTHR31463:SF1">
    <property type="entry name" value="MACROPHAGE-EXPRESSED GENE 1 PROTEIN"/>
    <property type="match status" value="1"/>
</dbReference>
<keyword evidence="2" id="KW-1133">Transmembrane helix</keyword>
<evidence type="ECO:0000259" key="4">
    <source>
        <dbReference type="PROSITE" id="PS51412"/>
    </source>
</evidence>
<evidence type="ECO:0000313" key="5">
    <source>
        <dbReference type="EMBL" id="VDI42291.1"/>
    </source>
</evidence>
<feature type="transmembrane region" description="Helical" evidence="2">
    <location>
        <begin position="676"/>
        <end position="697"/>
    </location>
</feature>
<feature type="chain" id="PRO_5035696465" description="MACPF domain-containing protein" evidence="3">
    <location>
        <begin position="22"/>
        <end position="743"/>
    </location>
</feature>
<organism evidence="6 7">
    <name type="scientific">Mytilus galloprovincialis</name>
    <name type="common">Mediterranean mussel</name>
    <dbReference type="NCBI Taxonomy" id="29158"/>
    <lineage>
        <taxon>Eukaryota</taxon>
        <taxon>Metazoa</taxon>
        <taxon>Spiralia</taxon>
        <taxon>Lophotrochozoa</taxon>
        <taxon>Mollusca</taxon>
        <taxon>Bivalvia</taxon>
        <taxon>Autobranchia</taxon>
        <taxon>Pteriomorphia</taxon>
        <taxon>Mytilida</taxon>
        <taxon>Mytiloidea</taxon>
        <taxon>Mytilidae</taxon>
        <taxon>Mytilinae</taxon>
        <taxon>Mytilus</taxon>
    </lineage>
</organism>
<reference evidence="6" key="1">
    <citation type="submission" date="2018-11" db="EMBL/GenBank/DDBJ databases">
        <authorList>
            <person name="Alioto T."/>
            <person name="Alioto T."/>
        </authorList>
    </citation>
    <scope>NUCLEOTIDE SEQUENCE</scope>
</reference>
<dbReference type="InterPro" id="IPR039707">
    <property type="entry name" value="MPEG1"/>
</dbReference>
<accession>A0A8B6FM88</accession>
<dbReference type="PROSITE" id="PS51412">
    <property type="entry name" value="MACPF_2"/>
    <property type="match status" value="1"/>
</dbReference>
<evidence type="ECO:0000256" key="3">
    <source>
        <dbReference type="SAM" id="SignalP"/>
    </source>
</evidence>
<proteinExistence type="predicted"/>
<feature type="compositionally biased region" description="Low complexity" evidence="1">
    <location>
        <begin position="654"/>
        <end position="668"/>
    </location>
</feature>
<dbReference type="EMBL" id="UYJE01007163">
    <property type="protein sequence ID" value="VDI52306.1"/>
    <property type="molecule type" value="Genomic_DNA"/>
</dbReference>